<dbReference type="AlphaFoldDB" id="A0A0K6I667"/>
<dbReference type="PANTHER" id="PTHR31793">
    <property type="entry name" value="4-HYDROXYBENZOYL-COA THIOESTERASE FAMILY MEMBER"/>
    <property type="match status" value="1"/>
</dbReference>
<dbReference type="EMBL" id="CYHE01000010">
    <property type="protein sequence ID" value="CUA98620.1"/>
    <property type="molecule type" value="Genomic_DNA"/>
</dbReference>
<organism evidence="3 4">
    <name type="scientific">Pannonibacter indicus</name>
    <dbReference type="NCBI Taxonomy" id="466044"/>
    <lineage>
        <taxon>Bacteria</taxon>
        <taxon>Pseudomonadati</taxon>
        <taxon>Pseudomonadota</taxon>
        <taxon>Alphaproteobacteria</taxon>
        <taxon>Hyphomicrobiales</taxon>
        <taxon>Stappiaceae</taxon>
        <taxon>Pannonibacter</taxon>
    </lineage>
</organism>
<dbReference type="CDD" id="cd00586">
    <property type="entry name" value="4HBT"/>
    <property type="match status" value="1"/>
</dbReference>
<dbReference type="GO" id="GO:0047617">
    <property type="term" value="F:fatty acyl-CoA hydrolase activity"/>
    <property type="evidence" value="ECO:0007669"/>
    <property type="project" value="TreeGrafter"/>
</dbReference>
<proteinExistence type="inferred from homology"/>
<dbReference type="OrthoDB" id="9808429at2"/>
<protein>
    <submittedName>
        <fullName evidence="3">Tol-pal system-associated acyl-CoA thioesterase</fullName>
    </submittedName>
</protein>
<dbReference type="FunFam" id="3.10.129.10:FF:000004">
    <property type="entry name" value="Tol-pal system-associated acyl-CoA thioesterase"/>
    <property type="match status" value="1"/>
</dbReference>
<evidence type="ECO:0000256" key="2">
    <source>
        <dbReference type="ARBA" id="ARBA00022801"/>
    </source>
</evidence>
<comment type="similarity">
    <text evidence="1">Belongs to the 4-hydroxybenzoyl-CoA thioesterase family.</text>
</comment>
<evidence type="ECO:0000313" key="4">
    <source>
        <dbReference type="Proteomes" id="UP000183900"/>
    </source>
</evidence>
<name>A0A0K6I667_9HYPH</name>
<sequence>MTQQDSTTDGRIVEGVHVLPVRIYYEDTDFSGLVYHGSYVRFFERGRTELLRACGVHHAALAGGSHGQPIVFAVRDMVIRFVKPARIDDLLEVRTRLSQARGARLVLEQEIWRDGLLLVSAQVVVAVILASGRPVRLPPELAARLPVQPD</sequence>
<dbReference type="SUPFAM" id="SSF54637">
    <property type="entry name" value="Thioesterase/thiol ester dehydrase-isomerase"/>
    <property type="match status" value="1"/>
</dbReference>
<keyword evidence="2" id="KW-0378">Hydrolase</keyword>
<dbReference type="PIRSF" id="PIRSF003230">
    <property type="entry name" value="YbgC"/>
    <property type="match status" value="1"/>
</dbReference>
<dbReference type="NCBIfam" id="TIGR02799">
    <property type="entry name" value="thio_ybgC"/>
    <property type="match status" value="1"/>
</dbReference>
<reference evidence="4" key="1">
    <citation type="submission" date="2015-08" db="EMBL/GenBank/DDBJ databases">
        <authorList>
            <person name="Varghese N."/>
        </authorList>
    </citation>
    <scope>NUCLEOTIDE SEQUENCE [LARGE SCALE GENOMIC DNA]</scope>
    <source>
        <strain evidence="4">DSM 23407</strain>
    </source>
</reference>
<keyword evidence="4" id="KW-1185">Reference proteome</keyword>
<dbReference type="InterPro" id="IPR029069">
    <property type="entry name" value="HotDog_dom_sf"/>
</dbReference>
<dbReference type="Proteomes" id="UP000183900">
    <property type="component" value="Unassembled WGS sequence"/>
</dbReference>
<dbReference type="InterPro" id="IPR050563">
    <property type="entry name" value="4-hydroxybenzoyl-CoA_TE"/>
</dbReference>
<dbReference type="NCBIfam" id="TIGR00051">
    <property type="entry name" value="YbgC/FadM family acyl-CoA thioesterase"/>
    <property type="match status" value="1"/>
</dbReference>
<gene>
    <name evidence="3" type="ORF">Ga0061067_11071</name>
</gene>
<dbReference type="InterPro" id="IPR014166">
    <property type="entry name" value="Tol-Pal_acyl-CoA_thioesterase"/>
</dbReference>
<dbReference type="InterPro" id="IPR006684">
    <property type="entry name" value="YbgC/YbaW"/>
</dbReference>
<dbReference type="Gene3D" id="3.10.129.10">
    <property type="entry name" value="Hotdog Thioesterase"/>
    <property type="match status" value="1"/>
</dbReference>
<dbReference type="RefSeq" id="WP_055456401.1">
    <property type="nucleotide sequence ID" value="NZ_CYHE01000010.1"/>
</dbReference>
<dbReference type="PANTHER" id="PTHR31793:SF37">
    <property type="entry name" value="ACYL-COA THIOESTER HYDROLASE YBGC"/>
    <property type="match status" value="1"/>
</dbReference>
<evidence type="ECO:0000256" key="1">
    <source>
        <dbReference type="ARBA" id="ARBA00005953"/>
    </source>
</evidence>
<accession>A0A0K6I667</accession>
<evidence type="ECO:0000313" key="3">
    <source>
        <dbReference type="EMBL" id="CUA98620.1"/>
    </source>
</evidence>
<dbReference type="Pfam" id="PF13279">
    <property type="entry name" value="4HBT_2"/>
    <property type="match status" value="1"/>
</dbReference>